<sequence length="265" mass="29028">MTRSSHSSLLCPLPPIGCNNTAWQGCQCLVISYFCFTTRATRATSRQDPRHLTAVFGSEQQRVLTLEMTGVCGLEEEVEEVEEEEEELLVGESAHSAASHVKDDTFIWDLISYGSMEECWIRFDAALVSELSCDEEECGLIFEEFLTISHHSVAQSAGSFCNMSSEQLSSETPQSSVPRPSGGITVTYVSCCGNVLPPECQQTVTFAPAASRKTVKKKCAGNGDLWPDANIARSPNADCYSSCDLTVRREMWPDANVEPAFSQSP</sequence>
<dbReference type="AlphaFoldDB" id="A0AAV6PXQ4"/>
<gene>
    <name evidence="1" type="ORF">JOB18_046638</name>
</gene>
<reference evidence="1 2" key="1">
    <citation type="journal article" date="2021" name="Sci. Rep.">
        <title>Chromosome anchoring in Senegalese sole (Solea senegalensis) reveals sex-associated markers and genome rearrangements in flatfish.</title>
        <authorList>
            <person name="Guerrero-Cozar I."/>
            <person name="Gomez-Garrido J."/>
            <person name="Berbel C."/>
            <person name="Martinez-Blanch J.F."/>
            <person name="Alioto T."/>
            <person name="Claros M.G."/>
            <person name="Gagnaire P.A."/>
            <person name="Manchado M."/>
        </authorList>
    </citation>
    <scope>NUCLEOTIDE SEQUENCE [LARGE SCALE GENOMIC DNA]</scope>
    <source>
        <strain evidence="1">Sse05_10M</strain>
    </source>
</reference>
<keyword evidence="2" id="KW-1185">Reference proteome</keyword>
<name>A0AAV6PXQ4_SOLSE</name>
<organism evidence="1 2">
    <name type="scientific">Solea senegalensis</name>
    <name type="common">Senegalese sole</name>
    <dbReference type="NCBI Taxonomy" id="28829"/>
    <lineage>
        <taxon>Eukaryota</taxon>
        <taxon>Metazoa</taxon>
        <taxon>Chordata</taxon>
        <taxon>Craniata</taxon>
        <taxon>Vertebrata</taxon>
        <taxon>Euteleostomi</taxon>
        <taxon>Actinopterygii</taxon>
        <taxon>Neopterygii</taxon>
        <taxon>Teleostei</taxon>
        <taxon>Neoteleostei</taxon>
        <taxon>Acanthomorphata</taxon>
        <taxon>Carangaria</taxon>
        <taxon>Pleuronectiformes</taxon>
        <taxon>Pleuronectoidei</taxon>
        <taxon>Soleidae</taxon>
        <taxon>Solea</taxon>
    </lineage>
</organism>
<proteinExistence type="predicted"/>
<dbReference type="Proteomes" id="UP000693946">
    <property type="component" value="Linkage Group LG9"/>
</dbReference>
<evidence type="ECO:0000313" key="1">
    <source>
        <dbReference type="EMBL" id="KAG7476139.1"/>
    </source>
</evidence>
<accession>A0AAV6PXQ4</accession>
<protein>
    <submittedName>
        <fullName evidence="1">Uncharacterized protein</fullName>
    </submittedName>
</protein>
<evidence type="ECO:0000313" key="2">
    <source>
        <dbReference type="Proteomes" id="UP000693946"/>
    </source>
</evidence>
<dbReference type="PROSITE" id="PS51257">
    <property type="entry name" value="PROKAR_LIPOPROTEIN"/>
    <property type="match status" value="1"/>
</dbReference>
<dbReference type="EMBL" id="JAGKHQ010000021">
    <property type="protein sequence ID" value="KAG7476139.1"/>
    <property type="molecule type" value="Genomic_DNA"/>
</dbReference>
<comment type="caution">
    <text evidence="1">The sequence shown here is derived from an EMBL/GenBank/DDBJ whole genome shotgun (WGS) entry which is preliminary data.</text>
</comment>